<sequence length="76" mass="8367">MRGNEQKRHGSKPLAEEHVTAYPTRGRNGKPLPAGVGRGPIRADTALLSWLRSEPEPDRCRQRRTPPGRPAGFKAA</sequence>
<dbReference type="KEGG" id="rce:RC1_3399"/>
<protein>
    <submittedName>
        <fullName evidence="2">Uncharacterized protein</fullName>
    </submittedName>
</protein>
<feature type="region of interest" description="Disordered" evidence="1">
    <location>
        <begin position="1"/>
        <end position="76"/>
    </location>
</feature>
<gene>
    <name evidence="2" type="ordered locus">RC1_3399</name>
</gene>
<proteinExistence type="predicted"/>
<organism evidence="2 3">
    <name type="scientific">Rhodospirillum centenum (strain ATCC 51521 / SW)</name>
    <dbReference type="NCBI Taxonomy" id="414684"/>
    <lineage>
        <taxon>Bacteria</taxon>
        <taxon>Pseudomonadati</taxon>
        <taxon>Pseudomonadota</taxon>
        <taxon>Alphaproteobacteria</taxon>
        <taxon>Rhodospirillales</taxon>
        <taxon>Rhodospirillaceae</taxon>
        <taxon>Rhodospirillum</taxon>
    </lineage>
</organism>
<dbReference type="HOGENOM" id="CLU_2652069_0_0_5"/>
<feature type="compositionally biased region" description="Basic and acidic residues" evidence="1">
    <location>
        <begin position="1"/>
        <end position="19"/>
    </location>
</feature>
<dbReference type="EMBL" id="CP000613">
    <property type="protein sequence ID" value="ACJ00759.1"/>
    <property type="molecule type" value="Genomic_DNA"/>
</dbReference>
<dbReference type="AlphaFoldDB" id="B6IWT5"/>
<dbReference type="Proteomes" id="UP000001591">
    <property type="component" value="Chromosome"/>
</dbReference>
<reference evidence="2 3" key="1">
    <citation type="journal article" date="2010" name="BMC Genomics">
        <title>Metabolic flexibility revealed in the genome of the cyst-forming alpha-1 proteobacterium Rhodospirillum centenum.</title>
        <authorList>
            <person name="Lu Y.K."/>
            <person name="Marden J."/>
            <person name="Han M."/>
            <person name="Swingley W.D."/>
            <person name="Mastrian S.D."/>
            <person name="Chowdhury S.R."/>
            <person name="Hao J."/>
            <person name="Helmy T."/>
            <person name="Kim S."/>
            <person name="Kurdoglu A.A."/>
            <person name="Matthies H.J."/>
            <person name="Rollo D."/>
            <person name="Stothard P."/>
            <person name="Blankenship R.E."/>
            <person name="Bauer C.E."/>
            <person name="Touchman J.W."/>
        </authorList>
    </citation>
    <scope>NUCLEOTIDE SEQUENCE [LARGE SCALE GENOMIC DNA]</scope>
    <source>
        <strain evidence="3">ATCC 51521 / SW</strain>
    </source>
</reference>
<evidence type="ECO:0000313" key="2">
    <source>
        <dbReference type="EMBL" id="ACJ00759.1"/>
    </source>
</evidence>
<accession>B6IWT5</accession>
<name>B6IWT5_RHOCS</name>
<keyword evidence="3" id="KW-1185">Reference proteome</keyword>
<evidence type="ECO:0000313" key="3">
    <source>
        <dbReference type="Proteomes" id="UP000001591"/>
    </source>
</evidence>
<evidence type="ECO:0000256" key="1">
    <source>
        <dbReference type="SAM" id="MobiDB-lite"/>
    </source>
</evidence>